<dbReference type="PROSITE" id="PS50937">
    <property type="entry name" value="HTH_MERR_2"/>
    <property type="match status" value="1"/>
</dbReference>
<dbReference type="STRING" id="1423804.FD14_GL002471"/>
<sequence length="68" mass="7488">MTLEQLAKRAGLATETVAAYTQAGLLPCKDPAQLFSDQDLYWLDMVDCFVENGSSADELKDLMAICEK</sequence>
<dbReference type="Gene3D" id="1.10.1660.10">
    <property type="match status" value="1"/>
</dbReference>
<evidence type="ECO:0000313" key="2">
    <source>
        <dbReference type="EMBL" id="KRN17934.1"/>
    </source>
</evidence>
<dbReference type="Proteomes" id="UP000051442">
    <property type="component" value="Unassembled WGS sequence"/>
</dbReference>
<proteinExistence type="predicted"/>
<dbReference type="SUPFAM" id="SSF46955">
    <property type="entry name" value="Putative DNA-binding domain"/>
    <property type="match status" value="1"/>
</dbReference>
<feature type="domain" description="HTH merR-type" evidence="1">
    <location>
        <begin position="1"/>
        <end position="65"/>
    </location>
</feature>
<dbReference type="GO" id="GO:0006355">
    <property type="term" value="P:regulation of DNA-templated transcription"/>
    <property type="evidence" value="ECO:0007669"/>
    <property type="project" value="InterPro"/>
</dbReference>
<dbReference type="AlphaFoldDB" id="A0A0R2ENV4"/>
<name>A0A0R2ENV4_9LACO</name>
<dbReference type="InterPro" id="IPR009061">
    <property type="entry name" value="DNA-bd_dom_put_sf"/>
</dbReference>
<dbReference type="PATRIC" id="fig|1423804.4.peg.2672"/>
<keyword evidence="3" id="KW-1185">Reference proteome</keyword>
<dbReference type="GO" id="GO:0003677">
    <property type="term" value="F:DNA binding"/>
    <property type="evidence" value="ECO:0007669"/>
    <property type="project" value="InterPro"/>
</dbReference>
<dbReference type="EMBL" id="AYZM01000170">
    <property type="protein sequence ID" value="KRN17934.1"/>
    <property type="molecule type" value="Genomic_DNA"/>
</dbReference>
<dbReference type="OrthoDB" id="2317001at2"/>
<evidence type="ECO:0000259" key="1">
    <source>
        <dbReference type="PROSITE" id="PS50937"/>
    </source>
</evidence>
<comment type="caution">
    <text evidence="2">The sequence shown here is derived from an EMBL/GenBank/DDBJ whole genome shotgun (WGS) entry which is preliminary data.</text>
</comment>
<evidence type="ECO:0000313" key="3">
    <source>
        <dbReference type="Proteomes" id="UP000051442"/>
    </source>
</evidence>
<dbReference type="RefSeq" id="WP_054737204.1">
    <property type="nucleotide sequence ID" value="NZ_AYZM01000170.1"/>
</dbReference>
<dbReference type="Pfam" id="PF13411">
    <property type="entry name" value="MerR_1"/>
    <property type="match status" value="1"/>
</dbReference>
<protein>
    <recommendedName>
        <fullName evidence="1">HTH merR-type domain-containing protein</fullName>
    </recommendedName>
</protein>
<dbReference type="InterPro" id="IPR000551">
    <property type="entry name" value="MerR-type_HTH_dom"/>
</dbReference>
<organism evidence="2 3">
    <name type="scientific">Secundilactobacillus similis DSM 23365 = JCM 2765</name>
    <dbReference type="NCBI Taxonomy" id="1423804"/>
    <lineage>
        <taxon>Bacteria</taxon>
        <taxon>Bacillati</taxon>
        <taxon>Bacillota</taxon>
        <taxon>Bacilli</taxon>
        <taxon>Lactobacillales</taxon>
        <taxon>Lactobacillaceae</taxon>
        <taxon>Secundilactobacillus</taxon>
    </lineage>
</organism>
<accession>A0A0R2ENV4</accession>
<gene>
    <name evidence="2" type="ORF">FD14_GL002471</name>
</gene>
<reference evidence="2 3" key="1">
    <citation type="journal article" date="2015" name="Genome Announc.">
        <title>Expanding the biotechnology potential of lactobacilli through comparative genomics of 213 strains and associated genera.</title>
        <authorList>
            <person name="Sun Z."/>
            <person name="Harris H.M."/>
            <person name="McCann A."/>
            <person name="Guo C."/>
            <person name="Argimon S."/>
            <person name="Zhang W."/>
            <person name="Yang X."/>
            <person name="Jeffery I.B."/>
            <person name="Cooney J.C."/>
            <person name="Kagawa T.F."/>
            <person name="Liu W."/>
            <person name="Song Y."/>
            <person name="Salvetti E."/>
            <person name="Wrobel A."/>
            <person name="Rasinkangas P."/>
            <person name="Parkhill J."/>
            <person name="Rea M.C."/>
            <person name="O'Sullivan O."/>
            <person name="Ritari J."/>
            <person name="Douillard F.P."/>
            <person name="Paul Ross R."/>
            <person name="Yang R."/>
            <person name="Briner A.E."/>
            <person name="Felis G.E."/>
            <person name="de Vos W.M."/>
            <person name="Barrangou R."/>
            <person name="Klaenhammer T.R."/>
            <person name="Caufield P.W."/>
            <person name="Cui Y."/>
            <person name="Zhang H."/>
            <person name="O'Toole P.W."/>
        </authorList>
    </citation>
    <scope>NUCLEOTIDE SEQUENCE [LARGE SCALE GENOMIC DNA]</scope>
    <source>
        <strain evidence="2 3">DSM 23365</strain>
    </source>
</reference>